<organism evidence="2 3">
    <name type="scientific">Oikopleura dioica</name>
    <name type="common">Tunicate</name>
    <dbReference type="NCBI Taxonomy" id="34765"/>
    <lineage>
        <taxon>Eukaryota</taxon>
        <taxon>Metazoa</taxon>
        <taxon>Chordata</taxon>
        <taxon>Tunicata</taxon>
        <taxon>Appendicularia</taxon>
        <taxon>Copelata</taxon>
        <taxon>Oikopleuridae</taxon>
        <taxon>Oikopleura</taxon>
    </lineage>
</organism>
<feature type="transmembrane region" description="Helical" evidence="1">
    <location>
        <begin position="207"/>
        <end position="228"/>
    </location>
</feature>
<dbReference type="InterPro" id="IPR011701">
    <property type="entry name" value="MFS"/>
</dbReference>
<dbReference type="InterPro" id="IPR036259">
    <property type="entry name" value="MFS_trans_sf"/>
</dbReference>
<keyword evidence="3" id="KW-1185">Reference proteome</keyword>
<feature type="transmembrane region" description="Helical" evidence="1">
    <location>
        <begin position="118"/>
        <end position="135"/>
    </location>
</feature>
<feature type="transmembrane region" description="Helical" evidence="1">
    <location>
        <begin position="441"/>
        <end position="462"/>
    </location>
</feature>
<evidence type="ECO:0000313" key="2">
    <source>
        <dbReference type="EMBL" id="CAG5104343.1"/>
    </source>
</evidence>
<dbReference type="PANTHER" id="PTHR11360:SF172">
    <property type="entry name" value="MAJOR FACILITATOR SUPERFAMILY (MFS) PROFILE DOMAIN-CONTAINING PROTEIN"/>
    <property type="match status" value="1"/>
</dbReference>
<evidence type="ECO:0000256" key="1">
    <source>
        <dbReference type="SAM" id="Phobius"/>
    </source>
</evidence>
<dbReference type="SUPFAM" id="SSF103473">
    <property type="entry name" value="MFS general substrate transporter"/>
    <property type="match status" value="1"/>
</dbReference>
<dbReference type="PANTHER" id="PTHR11360">
    <property type="entry name" value="MONOCARBOXYLATE TRANSPORTER"/>
    <property type="match status" value="1"/>
</dbReference>
<keyword evidence="1" id="KW-0472">Membrane</keyword>
<protein>
    <submittedName>
        <fullName evidence="2">Oidioi.mRNA.OKI2018_I69.chr1.g1207.t1.cds</fullName>
    </submittedName>
</protein>
<dbReference type="Pfam" id="PF07690">
    <property type="entry name" value="MFS_1"/>
    <property type="match status" value="1"/>
</dbReference>
<reference evidence="2 3" key="1">
    <citation type="submission" date="2021-04" db="EMBL/GenBank/DDBJ databases">
        <authorList>
            <person name="Bliznina A."/>
        </authorList>
    </citation>
    <scope>NUCLEOTIDE SEQUENCE [LARGE SCALE GENOMIC DNA]</scope>
</reference>
<dbReference type="Proteomes" id="UP001158576">
    <property type="component" value="Chromosome 1"/>
</dbReference>
<feature type="transmembrane region" description="Helical" evidence="1">
    <location>
        <begin position="141"/>
        <end position="161"/>
    </location>
</feature>
<keyword evidence="1" id="KW-0812">Transmembrane</keyword>
<feature type="transmembrane region" description="Helical" evidence="1">
    <location>
        <begin position="309"/>
        <end position="330"/>
    </location>
</feature>
<evidence type="ECO:0000313" key="3">
    <source>
        <dbReference type="Proteomes" id="UP001158576"/>
    </source>
</evidence>
<feature type="transmembrane region" description="Helical" evidence="1">
    <location>
        <begin position="269"/>
        <end position="289"/>
    </location>
</feature>
<dbReference type="EMBL" id="OU015566">
    <property type="protein sequence ID" value="CAG5104343.1"/>
    <property type="molecule type" value="Genomic_DNA"/>
</dbReference>
<feature type="transmembrane region" description="Helical" evidence="1">
    <location>
        <begin position="380"/>
        <end position="404"/>
    </location>
</feature>
<feature type="transmembrane region" description="Helical" evidence="1">
    <location>
        <begin position="173"/>
        <end position="195"/>
    </location>
</feature>
<dbReference type="Gene3D" id="1.20.1250.20">
    <property type="entry name" value="MFS general substrate transporter like domains"/>
    <property type="match status" value="1"/>
</dbReference>
<keyword evidence="1" id="KW-1133">Transmembrane helix</keyword>
<gene>
    <name evidence="2" type="ORF">OKIOD_LOCUS9972</name>
</gene>
<proteinExistence type="predicted"/>
<dbReference type="InterPro" id="IPR050327">
    <property type="entry name" value="Proton-linked_MCT"/>
</dbReference>
<feature type="transmembrane region" description="Helical" evidence="1">
    <location>
        <begin position="411"/>
        <end position="435"/>
    </location>
</feature>
<sequence>MGVLIPMAGTMTSFGGMKDAVRTPFNCTALSEDQFQISSDGSYDLLDETIECLKFEKIEATNSTSEGVRCCQELPYNFRGYEVNDTLLSLVGSLVFGFTVGSSVVTSPIIAKLGFRKTGLIGVVFAIIALLLTTWSTSFYFWIFTYSISFGVANNLLYNTGMQMCNKLFPTDFNTAATVIASFGVSLGTTIMSPMTIALTDAYGWRIRNYACCAILLFVAFPAVLLWSQPLEGEELEKAVGNKKSEDEEKDQMVEKADKREMIHPADKMNLFSSIVFWAWLWGTTAWSLDFVIPLDFAVPFMTENGISRATAGAVMSSLGISELIARVICALTGEQKKISKAMIYILFSLLGAAACALPIMGKSQMVEGEPLSVSLMYTYAIIVGFCAGVLNCLIMACTVDIFGQKRTVEVWGYVNLMLGVGFVGGPPIGAWFTTSVAPDLVYVFYLAIAFFLACAIIMAPIPLKLPSMQPYYADEAELKENNNNNNYNSNNNREESALLRKIKKFEFREKRFKSAEHIFGKNEKNKNCF</sequence>
<feature type="transmembrane region" description="Helical" evidence="1">
    <location>
        <begin position="87"/>
        <end position="111"/>
    </location>
</feature>
<accession>A0ABN7SRG2</accession>
<name>A0ABN7SRG2_OIKDI</name>
<feature type="transmembrane region" description="Helical" evidence="1">
    <location>
        <begin position="342"/>
        <end position="360"/>
    </location>
</feature>